<organism evidence="1 2">
    <name type="scientific">Gigaspora margarita</name>
    <dbReference type="NCBI Taxonomy" id="4874"/>
    <lineage>
        <taxon>Eukaryota</taxon>
        <taxon>Fungi</taxon>
        <taxon>Fungi incertae sedis</taxon>
        <taxon>Mucoromycota</taxon>
        <taxon>Glomeromycotina</taxon>
        <taxon>Glomeromycetes</taxon>
        <taxon>Diversisporales</taxon>
        <taxon>Gigasporaceae</taxon>
        <taxon>Gigaspora</taxon>
    </lineage>
</organism>
<protein>
    <submittedName>
        <fullName evidence="1">28288_t:CDS:1</fullName>
    </submittedName>
</protein>
<evidence type="ECO:0000313" key="1">
    <source>
        <dbReference type="EMBL" id="CAG8543043.1"/>
    </source>
</evidence>
<accession>A0ABM8W747</accession>
<sequence length="71" mass="8368">MATVRYHLTNYKNLNFLEVWQHIFLDLSTFKEIYPETPKLISILINCPLTNAQEVSSEFKLRNLIKVAIEN</sequence>
<evidence type="ECO:0000313" key="2">
    <source>
        <dbReference type="Proteomes" id="UP000789901"/>
    </source>
</evidence>
<dbReference type="EMBL" id="CAJVQB010001611">
    <property type="protein sequence ID" value="CAG8543043.1"/>
    <property type="molecule type" value="Genomic_DNA"/>
</dbReference>
<reference evidence="1 2" key="1">
    <citation type="submission" date="2021-06" db="EMBL/GenBank/DDBJ databases">
        <authorList>
            <person name="Kallberg Y."/>
            <person name="Tangrot J."/>
            <person name="Rosling A."/>
        </authorList>
    </citation>
    <scope>NUCLEOTIDE SEQUENCE [LARGE SCALE GENOMIC DNA]</scope>
    <source>
        <strain evidence="1 2">120-4 pot B 10/14</strain>
    </source>
</reference>
<gene>
    <name evidence="1" type="ORF">GMARGA_LOCUS4178</name>
</gene>
<name>A0ABM8W747_GIGMA</name>
<keyword evidence="2" id="KW-1185">Reference proteome</keyword>
<proteinExistence type="predicted"/>
<dbReference type="Proteomes" id="UP000789901">
    <property type="component" value="Unassembled WGS sequence"/>
</dbReference>
<comment type="caution">
    <text evidence="1">The sequence shown here is derived from an EMBL/GenBank/DDBJ whole genome shotgun (WGS) entry which is preliminary data.</text>
</comment>